<keyword evidence="9" id="KW-0460">Magnesium</keyword>
<reference evidence="16" key="2">
    <citation type="submission" date="2019-10" db="EMBL/GenBank/DDBJ databases">
        <title>Conservation and host-specific expression of non-tandemly repeated heterogenous ribosome RNA gene in arbuscular mycorrhizal fungi.</title>
        <authorList>
            <person name="Maeda T."/>
            <person name="Kobayashi Y."/>
            <person name="Nakagawa T."/>
            <person name="Ezawa T."/>
            <person name="Yamaguchi K."/>
            <person name="Bino T."/>
            <person name="Nishimoto Y."/>
            <person name="Shigenobu S."/>
            <person name="Kawaguchi M."/>
        </authorList>
    </citation>
    <scope>NUCLEOTIDE SEQUENCE</scope>
    <source>
        <strain evidence="16">HR1</strain>
    </source>
</reference>
<dbReference type="PROSITE" id="PS50173">
    <property type="entry name" value="UMUC"/>
    <property type="match status" value="1"/>
</dbReference>
<feature type="domain" description="UmuC" evidence="14">
    <location>
        <begin position="143"/>
        <end position="323"/>
    </location>
</feature>
<dbReference type="Gene3D" id="1.10.150.20">
    <property type="entry name" value="5' to 3' exonuclease, C-terminal subdomain"/>
    <property type="match status" value="1"/>
</dbReference>
<dbReference type="Pfam" id="PF00817">
    <property type="entry name" value="IMS"/>
    <property type="match status" value="1"/>
</dbReference>
<feature type="compositionally biased region" description="Basic residues" evidence="13">
    <location>
        <begin position="776"/>
        <end position="786"/>
    </location>
</feature>
<organism evidence="15 17">
    <name type="scientific">Rhizophagus clarus</name>
    <dbReference type="NCBI Taxonomy" id="94130"/>
    <lineage>
        <taxon>Eukaryota</taxon>
        <taxon>Fungi</taxon>
        <taxon>Fungi incertae sedis</taxon>
        <taxon>Mucoromycota</taxon>
        <taxon>Glomeromycotina</taxon>
        <taxon>Glomeromycetes</taxon>
        <taxon>Glomerales</taxon>
        <taxon>Glomeraceae</taxon>
        <taxon>Rhizophagus</taxon>
    </lineage>
</organism>
<evidence type="ECO:0000256" key="12">
    <source>
        <dbReference type="ARBA" id="ARBA00049244"/>
    </source>
</evidence>
<dbReference type="SUPFAM" id="SSF56672">
    <property type="entry name" value="DNA/RNA polymerases"/>
    <property type="match status" value="1"/>
</dbReference>
<evidence type="ECO:0000256" key="13">
    <source>
        <dbReference type="SAM" id="MobiDB-lite"/>
    </source>
</evidence>
<dbReference type="GO" id="GO:0005634">
    <property type="term" value="C:nucleus"/>
    <property type="evidence" value="ECO:0007669"/>
    <property type="project" value="TreeGrafter"/>
</dbReference>
<dbReference type="InterPro" id="IPR024728">
    <property type="entry name" value="PolY_HhH_motif"/>
</dbReference>
<keyword evidence="7" id="KW-0479">Metal-binding</keyword>
<evidence type="ECO:0000313" key="16">
    <source>
        <dbReference type="EMBL" id="GES83468.1"/>
    </source>
</evidence>
<evidence type="ECO:0000256" key="3">
    <source>
        <dbReference type="ARBA" id="ARBA00016178"/>
    </source>
</evidence>
<dbReference type="GO" id="GO:0042276">
    <property type="term" value="P:error-prone translesion synthesis"/>
    <property type="evidence" value="ECO:0007669"/>
    <property type="project" value="TreeGrafter"/>
</dbReference>
<evidence type="ECO:0000313" key="15">
    <source>
        <dbReference type="EMBL" id="GBC04224.1"/>
    </source>
</evidence>
<keyword evidence="8" id="KW-0227">DNA damage</keyword>
<comment type="similarity">
    <text evidence="1">Belongs to the DNA polymerase type-Y family.</text>
</comment>
<dbReference type="InterPro" id="IPR022880">
    <property type="entry name" value="DNApol_IV"/>
</dbReference>
<dbReference type="InterPro" id="IPR017961">
    <property type="entry name" value="DNA_pol_Y-fam_little_finger"/>
</dbReference>
<dbReference type="PANTHER" id="PTHR11076:SF33">
    <property type="entry name" value="DNA POLYMERASE KAPPA"/>
    <property type="match status" value="1"/>
</dbReference>
<dbReference type="InterPro" id="IPR050116">
    <property type="entry name" value="DNA_polymerase-Y"/>
</dbReference>
<evidence type="ECO:0000256" key="4">
    <source>
        <dbReference type="ARBA" id="ARBA00022679"/>
    </source>
</evidence>
<dbReference type="Proteomes" id="UP000247702">
    <property type="component" value="Unassembled WGS sequence"/>
</dbReference>
<dbReference type="CDD" id="cd03586">
    <property type="entry name" value="PolY_Pol_IV_kappa"/>
    <property type="match status" value="1"/>
</dbReference>
<dbReference type="Proteomes" id="UP000615446">
    <property type="component" value="Unassembled WGS sequence"/>
</dbReference>
<dbReference type="GO" id="GO:0006281">
    <property type="term" value="P:DNA repair"/>
    <property type="evidence" value="ECO:0007669"/>
    <property type="project" value="UniProtKB-KW"/>
</dbReference>
<comment type="caution">
    <text evidence="15">The sequence shown here is derived from an EMBL/GenBank/DDBJ whole genome shotgun (WGS) entry which is preliminary data.</text>
</comment>
<dbReference type="GO" id="GO:0046872">
    <property type="term" value="F:metal ion binding"/>
    <property type="evidence" value="ECO:0007669"/>
    <property type="project" value="UniProtKB-KW"/>
</dbReference>
<evidence type="ECO:0000256" key="2">
    <source>
        <dbReference type="ARBA" id="ARBA00012417"/>
    </source>
</evidence>
<keyword evidence="10" id="KW-0239">DNA-directed DNA polymerase</keyword>
<dbReference type="EMBL" id="BEXD01003935">
    <property type="protein sequence ID" value="GBC04224.1"/>
    <property type="molecule type" value="Genomic_DNA"/>
</dbReference>
<evidence type="ECO:0000256" key="6">
    <source>
        <dbReference type="ARBA" id="ARBA00022705"/>
    </source>
</evidence>
<dbReference type="FunFam" id="3.30.1490.100:FF:000004">
    <property type="entry name" value="DNA polymerase IV"/>
    <property type="match status" value="1"/>
</dbReference>
<keyword evidence="17" id="KW-1185">Reference proteome</keyword>
<evidence type="ECO:0000256" key="5">
    <source>
        <dbReference type="ARBA" id="ARBA00022695"/>
    </source>
</evidence>
<dbReference type="Gene3D" id="3.30.1490.100">
    <property type="entry name" value="DNA polymerase, Y-family, little finger domain"/>
    <property type="match status" value="1"/>
</dbReference>
<dbReference type="AlphaFoldDB" id="A0A2Z6RP04"/>
<dbReference type="GO" id="GO:0003887">
    <property type="term" value="F:DNA-directed DNA polymerase activity"/>
    <property type="evidence" value="ECO:0007669"/>
    <property type="project" value="UniProtKB-KW"/>
</dbReference>
<dbReference type="Pfam" id="PF11799">
    <property type="entry name" value="IMS_C"/>
    <property type="match status" value="1"/>
</dbReference>
<dbReference type="FunFam" id="3.30.70.270:FF:000014">
    <property type="entry name" value="DNA polymerase kappa subunit"/>
    <property type="match status" value="1"/>
</dbReference>
<keyword evidence="5" id="KW-0548">Nucleotidyltransferase</keyword>
<dbReference type="EMBL" id="BLAL01000069">
    <property type="protein sequence ID" value="GES83468.1"/>
    <property type="molecule type" value="Genomic_DNA"/>
</dbReference>
<gene>
    <name evidence="16" type="ORF">RCL2_001062700</name>
    <name evidence="15" type="ORF">RclHR1_05580009</name>
</gene>
<dbReference type="STRING" id="94130.A0A2Z6RP04"/>
<dbReference type="InterPro" id="IPR043502">
    <property type="entry name" value="DNA/RNA_pol_sf"/>
</dbReference>
<evidence type="ECO:0000256" key="1">
    <source>
        <dbReference type="ARBA" id="ARBA00010945"/>
    </source>
</evidence>
<sequence>MNKESDEFIDLNLEEDALGFFFSNRDDTKDTISHRTDVNNNVNDVVQNCLKPEIEEKRAELVTHKAGFDKVDQTKVNEILKKLEENSSFGRLKAKKDAELQENIREQRQVYERLQAQDLTFVRSRVQSCINRIEQVRDLSKYIVCIDMDAYYASVEERDNPMLINRPMGVGDSAMLCTANYTARKFGVRSGMPGYFARALCPQLVIVKPNFEKYTNVSRQIRTIFARYDPNFSAMSLDEAFLDITSYIQNHNQTPENVVQQIRNEIHDETKLTASAGIAANKLLAKVCADVNKPNGQYRLANDKDKIIDFLRELPVRKICGIGQVAAKVLNGVFDIHTCGELLDKLVYINMMLSENSFNFYMRVALGIGSSGISIDYIRKSVSTSRTFTPTNDVKLFYEYLRHIAEEVAQRLDQENLEGKTIAVIFKMRTFEQFTRQKALTKYISLQHDLYTYCKAILDKEVPISLRLLGIRITNLRDKNTSSVKSYFTIKDDVNDRTCFVDNTSRQRSPLNSAGRKVDALNTSISLTNPVRDSLKDYEMLSIQENSKGESSRNEQSSQQMGSQKTNKTPHNIAEDRDTGQIRSGRQCTPDPQHVKQNDIFPARHISSRDDNLSHMTESHKTSETKILTNKIMINEITKIDNDQFQDRIHAQDGILNLAKLSIPDDFENVHTQLELADESVDSNTRKRTLEDIAESSTISESLTLKRSLINNVDQSLNSSQAHNKICVKDSIVIQENWNCPICNRHFDNPTRMRVNSHFEACRAPRFPNTKINGIRGRRGRGRGRRAPNPTITLHNFFPSSHLGIH</sequence>
<keyword evidence="11" id="KW-0234">DNA repair</keyword>
<dbReference type="Gene3D" id="3.30.70.270">
    <property type="match status" value="1"/>
</dbReference>
<dbReference type="InterPro" id="IPR043128">
    <property type="entry name" value="Rev_trsase/Diguanyl_cyclase"/>
</dbReference>
<evidence type="ECO:0000256" key="8">
    <source>
        <dbReference type="ARBA" id="ARBA00022763"/>
    </source>
</evidence>
<keyword evidence="4" id="KW-0808">Transferase</keyword>
<dbReference type="InterPro" id="IPR036775">
    <property type="entry name" value="DNA_pol_Y-fam_lit_finger_sf"/>
</dbReference>
<accession>A0A2Z6RP04</accession>
<proteinExistence type="inferred from homology"/>
<evidence type="ECO:0000256" key="9">
    <source>
        <dbReference type="ARBA" id="ARBA00022842"/>
    </source>
</evidence>
<keyword evidence="6" id="KW-0235">DNA replication</keyword>
<dbReference type="NCBIfam" id="NF002677">
    <property type="entry name" value="PRK02406.1"/>
    <property type="match status" value="1"/>
</dbReference>
<evidence type="ECO:0000259" key="14">
    <source>
        <dbReference type="PROSITE" id="PS50173"/>
    </source>
</evidence>
<dbReference type="GO" id="GO:0070987">
    <property type="term" value="P:error-free translesion synthesis"/>
    <property type="evidence" value="ECO:0007669"/>
    <property type="project" value="UniProtKB-ARBA"/>
</dbReference>
<dbReference type="GO" id="GO:0006260">
    <property type="term" value="P:DNA replication"/>
    <property type="evidence" value="ECO:0007669"/>
    <property type="project" value="UniProtKB-KW"/>
</dbReference>
<dbReference type="SUPFAM" id="SSF100879">
    <property type="entry name" value="Lesion bypass DNA polymerase (Y-family), little finger domain"/>
    <property type="match status" value="1"/>
</dbReference>
<dbReference type="Pfam" id="PF11798">
    <property type="entry name" value="IMS_HHH"/>
    <property type="match status" value="1"/>
</dbReference>
<dbReference type="Gene3D" id="3.40.1170.60">
    <property type="match status" value="1"/>
</dbReference>
<protein>
    <recommendedName>
        <fullName evidence="3">DNA polymerase kappa</fullName>
        <ecNumber evidence="2">2.7.7.7</ecNumber>
    </recommendedName>
</protein>
<feature type="region of interest" description="Disordered" evidence="13">
    <location>
        <begin position="544"/>
        <end position="596"/>
    </location>
</feature>
<evidence type="ECO:0000256" key="10">
    <source>
        <dbReference type="ARBA" id="ARBA00022932"/>
    </source>
</evidence>
<dbReference type="EC" id="2.7.7.7" evidence="2"/>
<evidence type="ECO:0000256" key="11">
    <source>
        <dbReference type="ARBA" id="ARBA00023204"/>
    </source>
</evidence>
<evidence type="ECO:0000256" key="7">
    <source>
        <dbReference type="ARBA" id="ARBA00022723"/>
    </source>
</evidence>
<name>A0A2Z6RP04_9GLOM</name>
<evidence type="ECO:0000313" key="17">
    <source>
        <dbReference type="Proteomes" id="UP000247702"/>
    </source>
</evidence>
<feature type="region of interest" description="Disordered" evidence="13">
    <location>
        <begin position="770"/>
        <end position="789"/>
    </location>
</feature>
<dbReference type="InterPro" id="IPR001126">
    <property type="entry name" value="UmuC"/>
</dbReference>
<comment type="catalytic activity">
    <reaction evidence="12">
        <text>DNA(n) + a 2'-deoxyribonucleoside 5'-triphosphate = DNA(n+1) + diphosphate</text>
        <dbReference type="Rhea" id="RHEA:22508"/>
        <dbReference type="Rhea" id="RHEA-COMP:17339"/>
        <dbReference type="Rhea" id="RHEA-COMP:17340"/>
        <dbReference type="ChEBI" id="CHEBI:33019"/>
        <dbReference type="ChEBI" id="CHEBI:61560"/>
        <dbReference type="ChEBI" id="CHEBI:173112"/>
        <dbReference type="EC" id="2.7.7.7"/>
    </reaction>
</comment>
<dbReference type="PANTHER" id="PTHR11076">
    <property type="entry name" value="DNA REPAIR POLYMERASE UMUC / TRANSFERASE FAMILY MEMBER"/>
    <property type="match status" value="1"/>
</dbReference>
<feature type="compositionally biased region" description="Polar residues" evidence="13">
    <location>
        <begin position="554"/>
        <end position="570"/>
    </location>
</feature>
<dbReference type="Gene3D" id="1.10.150.810">
    <property type="match status" value="1"/>
</dbReference>
<reference evidence="15 17" key="1">
    <citation type="submission" date="2017-11" db="EMBL/GenBank/DDBJ databases">
        <title>The genome of Rhizophagus clarus HR1 reveals common genetic basis of auxotrophy among arbuscular mycorrhizal fungi.</title>
        <authorList>
            <person name="Kobayashi Y."/>
        </authorList>
    </citation>
    <scope>NUCLEOTIDE SEQUENCE [LARGE SCALE GENOMIC DNA]</scope>
    <source>
        <strain evidence="15 17">HR1</strain>
    </source>
</reference>
<dbReference type="GO" id="GO:0003684">
    <property type="term" value="F:damaged DNA binding"/>
    <property type="evidence" value="ECO:0007669"/>
    <property type="project" value="InterPro"/>
</dbReference>
<dbReference type="OrthoDB" id="1747274at2759"/>